<reference evidence="2 3" key="1">
    <citation type="journal article" date="2020" name="Mol. Biol. Evol.">
        <title>Interspecific Gene Flow and the Evolution of Specialization in Black and White Rhinoceros.</title>
        <authorList>
            <person name="Moodley Y."/>
            <person name="Westbury M.V."/>
            <person name="Russo I.M."/>
            <person name="Gopalakrishnan S."/>
            <person name="Rakotoarivelo A."/>
            <person name="Olsen R.A."/>
            <person name="Prost S."/>
            <person name="Tunstall T."/>
            <person name="Ryder O.A."/>
            <person name="Dalen L."/>
            <person name="Bruford M.W."/>
        </authorList>
    </citation>
    <scope>NUCLEOTIDE SEQUENCE [LARGE SCALE GENOMIC DNA]</scope>
    <source>
        <strain evidence="2">SBR-YM</strain>
        <tissue evidence="2">Skin</tissue>
    </source>
</reference>
<feature type="domain" description="KRAB" evidence="1">
    <location>
        <begin position="9"/>
        <end position="80"/>
    </location>
</feature>
<dbReference type="GO" id="GO:0006355">
    <property type="term" value="P:regulation of DNA-templated transcription"/>
    <property type="evidence" value="ECO:0007669"/>
    <property type="project" value="InterPro"/>
</dbReference>
<name>A0A7J7F7J9_DICBM</name>
<gene>
    <name evidence="2" type="ORF">HPG69_007489</name>
</gene>
<dbReference type="PANTHER" id="PTHR23232">
    <property type="entry name" value="KRAB DOMAIN C2H2 ZINC FINGER"/>
    <property type="match status" value="1"/>
</dbReference>
<dbReference type="Pfam" id="PF01352">
    <property type="entry name" value="KRAB"/>
    <property type="match status" value="1"/>
</dbReference>
<proteinExistence type="predicted"/>
<comment type="caution">
    <text evidence="2">The sequence shown here is derived from an EMBL/GenBank/DDBJ whole genome shotgun (WGS) entry which is preliminary data.</text>
</comment>
<dbReference type="PROSITE" id="PS50805">
    <property type="entry name" value="KRAB"/>
    <property type="match status" value="1"/>
</dbReference>
<keyword evidence="3" id="KW-1185">Reference proteome</keyword>
<dbReference type="InterPro" id="IPR001909">
    <property type="entry name" value="KRAB"/>
</dbReference>
<dbReference type="Proteomes" id="UP000551758">
    <property type="component" value="Unassembled WGS sequence"/>
</dbReference>
<dbReference type="CDD" id="cd07765">
    <property type="entry name" value="KRAB_A-box"/>
    <property type="match status" value="1"/>
</dbReference>
<dbReference type="EMBL" id="JACDTQ010001105">
    <property type="protein sequence ID" value="KAF5923858.1"/>
    <property type="molecule type" value="Genomic_DNA"/>
</dbReference>
<dbReference type="PANTHER" id="PTHR23232:SF142">
    <property type="entry name" value="GASTRULA ZINC FINGER PROTEIN XLCGF57.1-LIKE-RELATED"/>
    <property type="match status" value="1"/>
</dbReference>
<dbReference type="SMART" id="SM00349">
    <property type="entry name" value="KRAB"/>
    <property type="match status" value="1"/>
</dbReference>
<dbReference type="AlphaFoldDB" id="A0A7J7F7J9"/>
<dbReference type="SUPFAM" id="SSF109640">
    <property type="entry name" value="KRAB domain (Kruppel-associated box)"/>
    <property type="match status" value="1"/>
</dbReference>
<evidence type="ECO:0000313" key="3">
    <source>
        <dbReference type="Proteomes" id="UP000551758"/>
    </source>
</evidence>
<sequence>MEERIMESFSFEDLSVDFTQKEWQLLGAPQKDLYKDVMLENYSSLVSLGYEVRKPEVILKLERGEEPWTGDGEIASSDPLEQVLEASGHVTWHQDTQEKLRNRKQHDECDAFGKNFNLSMNFAPLRKSNNEGDVDGLILKHHLDLLIPKADYGKMEPDDLNVFDKLFLHTRPEETDTWEACLAFLHVSVTTGQASGSRIFVTASFAILVVLPSAVVSPARRLRTVSCQLKLKCIMWVPSVAVFSTTWRSRVCRRSRVCSGREEGSHHGSRVKDQS</sequence>
<evidence type="ECO:0000313" key="2">
    <source>
        <dbReference type="EMBL" id="KAF5923858.1"/>
    </source>
</evidence>
<accession>A0A7J7F7J9</accession>
<dbReference type="InterPro" id="IPR050169">
    <property type="entry name" value="Krueppel_C2H2_ZnF"/>
</dbReference>
<protein>
    <recommendedName>
        <fullName evidence="1">KRAB domain-containing protein</fullName>
    </recommendedName>
</protein>
<evidence type="ECO:0000259" key="1">
    <source>
        <dbReference type="PROSITE" id="PS50805"/>
    </source>
</evidence>
<dbReference type="InterPro" id="IPR036051">
    <property type="entry name" value="KRAB_dom_sf"/>
</dbReference>
<organism evidence="2 3">
    <name type="scientific">Diceros bicornis minor</name>
    <name type="common">South-central black rhinoceros</name>
    <dbReference type="NCBI Taxonomy" id="77932"/>
    <lineage>
        <taxon>Eukaryota</taxon>
        <taxon>Metazoa</taxon>
        <taxon>Chordata</taxon>
        <taxon>Craniata</taxon>
        <taxon>Vertebrata</taxon>
        <taxon>Euteleostomi</taxon>
        <taxon>Mammalia</taxon>
        <taxon>Eutheria</taxon>
        <taxon>Laurasiatheria</taxon>
        <taxon>Perissodactyla</taxon>
        <taxon>Rhinocerotidae</taxon>
        <taxon>Diceros</taxon>
    </lineage>
</organism>
<dbReference type="Gene3D" id="6.10.140.140">
    <property type="match status" value="1"/>
</dbReference>